<protein>
    <recommendedName>
        <fullName evidence="5">TNase-like domain-containing protein</fullName>
    </recommendedName>
</protein>
<gene>
    <name evidence="6" type="ORF">KL86DYS1_11037</name>
</gene>
<keyword evidence="4" id="KW-0812">Transmembrane</keyword>
<organism evidence="6">
    <name type="scientific">uncultured Dysgonomonas sp</name>
    <dbReference type="NCBI Taxonomy" id="206096"/>
    <lineage>
        <taxon>Bacteria</taxon>
        <taxon>Pseudomonadati</taxon>
        <taxon>Bacteroidota</taxon>
        <taxon>Bacteroidia</taxon>
        <taxon>Bacteroidales</taxon>
        <taxon>Dysgonomonadaceae</taxon>
        <taxon>Dysgonomonas</taxon>
        <taxon>environmental samples</taxon>
    </lineage>
</organism>
<evidence type="ECO:0000256" key="2">
    <source>
        <dbReference type="ARBA" id="ARBA00022759"/>
    </source>
</evidence>
<dbReference type="SMART" id="SM00318">
    <property type="entry name" value="SNc"/>
    <property type="match status" value="1"/>
</dbReference>
<dbReference type="Pfam" id="PF00565">
    <property type="entry name" value="SNase"/>
    <property type="match status" value="1"/>
</dbReference>
<evidence type="ECO:0000256" key="4">
    <source>
        <dbReference type="SAM" id="Phobius"/>
    </source>
</evidence>
<dbReference type="EMBL" id="FLUM01000001">
    <property type="protein sequence ID" value="SBV94078.1"/>
    <property type="molecule type" value="Genomic_DNA"/>
</dbReference>
<dbReference type="PROSITE" id="PS50830">
    <property type="entry name" value="TNASE_3"/>
    <property type="match status" value="1"/>
</dbReference>
<evidence type="ECO:0000259" key="5">
    <source>
        <dbReference type="PROSITE" id="PS50830"/>
    </source>
</evidence>
<reference evidence="6" key="1">
    <citation type="submission" date="2016-04" db="EMBL/GenBank/DDBJ databases">
        <authorList>
            <person name="Evans L.H."/>
            <person name="Alamgir A."/>
            <person name="Owens N."/>
            <person name="Weber N.D."/>
            <person name="Virtaneva K."/>
            <person name="Barbian K."/>
            <person name="Babar A."/>
            <person name="Rosenke K."/>
        </authorList>
    </citation>
    <scope>NUCLEOTIDE SEQUENCE</scope>
    <source>
        <strain evidence="6">86-1</strain>
    </source>
</reference>
<evidence type="ECO:0000256" key="1">
    <source>
        <dbReference type="ARBA" id="ARBA00022722"/>
    </source>
</evidence>
<keyword evidence="2" id="KW-0255">Endonuclease</keyword>
<keyword evidence="1" id="KW-0540">Nuclease</keyword>
<dbReference type="InterPro" id="IPR035437">
    <property type="entry name" value="SNase_OB-fold_sf"/>
</dbReference>
<sequence>MVEEARLESVYTPKGYREFESLPLRIGKIKGVKRGITLFWSFFFLNNTLLMKKILTILSLLLSTALIIYTAYTGEGGSDAATGSLTGKVVSVADGDTFTLLTDNNERVKIRLYAIDAPERGQDFGTKSREFLNDLCYGKMVTIEKKDTDQYGRTLGIAFADGVNLNEEMVRNGLAWYYSHYANDPKLEALEQSARRQRLNIWSMKNPVPPHEFRKNKRNKDK</sequence>
<keyword evidence="3" id="KW-0378">Hydrolase</keyword>
<evidence type="ECO:0000256" key="3">
    <source>
        <dbReference type="ARBA" id="ARBA00022801"/>
    </source>
</evidence>
<name>A0A212J3P7_9BACT</name>
<dbReference type="SUPFAM" id="SSF50199">
    <property type="entry name" value="Staphylococcal nuclease"/>
    <property type="match status" value="1"/>
</dbReference>
<proteinExistence type="predicted"/>
<dbReference type="AlphaFoldDB" id="A0A212J3P7"/>
<keyword evidence="4" id="KW-0472">Membrane</keyword>
<evidence type="ECO:0000313" key="6">
    <source>
        <dbReference type="EMBL" id="SBV94078.1"/>
    </source>
</evidence>
<feature type="domain" description="TNase-like" evidence="5">
    <location>
        <begin position="83"/>
        <end position="204"/>
    </location>
</feature>
<dbReference type="PANTHER" id="PTHR12302">
    <property type="entry name" value="EBNA2 BINDING PROTEIN P100"/>
    <property type="match status" value="1"/>
</dbReference>
<dbReference type="InterPro" id="IPR016071">
    <property type="entry name" value="Staphylococal_nuclease_OB-fold"/>
</dbReference>
<dbReference type="CDD" id="cd00175">
    <property type="entry name" value="SNc"/>
    <property type="match status" value="1"/>
</dbReference>
<keyword evidence="4" id="KW-1133">Transmembrane helix</keyword>
<dbReference type="GO" id="GO:0016787">
    <property type="term" value="F:hydrolase activity"/>
    <property type="evidence" value="ECO:0007669"/>
    <property type="project" value="UniProtKB-KW"/>
</dbReference>
<dbReference type="GO" id="GO:0004519">
    <property type="term" value="F:endonuclease activity"/>
    <property type="evidence" value="ECO:0007669"/>
    <property type="project" value="UniProtKB-KW"/>
</dbReference>
<feature type="transmembrane region" description="Helical" evidence="4">
    <location>
        <begin position="54"/>
        <end position="72"/>
    </location>
</feature>
<dbReference type="PANTHER" id="PTHR12302:SF3">
    <property type="entry name" value="SERINE_THREONINE-PROTEIN KINASE 31"/>
    <property type="match status" value="1"/>
</dbReference>
<accession>A0A212J3P7</accession>
<dbReference type="Gene3D" id="2.40.50.90">
    <property type="match status" value="1"/>
</dbReference>